<feature type="transmembrane region" description="Helical" evidence="1">
    <location>
        <begin position="69"/>
        <end position="96"/>
    </location>
</feature>
<organism evidence="2 3">
    <name type="scientific">Rotaria magnacalcarata</name>
    <dbReference type="NCBI Taxonomy" id="392030"/>
    <lineage>
        <taxon>Eukaryota</taxon>
        <taxon>Metazoa</taxon>
        <taxon>Spiralia</taxon>
        <taxon>Gnathifera</taxon>
        <taxon>Rotifera</taxon>
        <taxon>Eurotatoria</taxon>
        <taxon>Bdelloidea</taxon>
        <taxon>Philodinida</taxon>
        <taxon>Philodinidae</taxon>
        <taxon>Rotaria</taxon>
    </lineage>
</organism>
<accession>A0A816VFS6</accession>
<keyword evidence="1" id="KW-0812">Transmembrane</keyword>
<evidence type="ECO:0000313" key="2">
    <source>
        <dbReference type="EMBL" id="CAF2120303.1"/>
    </source>
</evidence>
<name>A0A816VFS6_9BILA</name>
<dbReference type="Proteomes" id="UP000663887">
    <property type="component" value="Unassembled WGS sequence"/>
</dbReference>
<keyword evidence="1" id="KW-1133">Transmembrane helix</keyword>
<keyword evidence="1" id="KW-0472">Membrane</keyword>
<sequence length="243" mass="26614">MYTSTATFRGEYAPYFSPIQQPLVQAFHPLPVQSFTPEKINVSFDTVSNIPSGTKTPSKESKYFITFKIFGIGSLGITTAMAIALGIIMVHFHFLWSPTTTTVGTTIMTTTTTTATTTTSTTSVTTTTTTTTTTTATTTQSWCKPPCICAGVSSYSLWLQYSTSGMYMNIDTSSCHFNQTPTYITSIDGTNAHFDLVGHNAIYVYTSTSFRIYVTSRSGLTPATMLSYAASYAWNVNWVGMYY</sequence>
<dbReference type="AlphaFoldDB" id="A0A816VFS6"/>
<evidence type="ECO:0000313" key="3">
    <source>
        <dbReference type="Proteomes" id="UP000663887"/>
    </source>
</evidence>
<protein>
    <submittedName>
        <fullName evidence="2">Uncharacterized protein</fullName>
    </submittedName>
</protein>
<reference evidence="2" key="1">
    <citation type="submission" date="2021-02" db="EMBL/GenBank/DDBJ databases">
        <authorList>
            <person name="Nowell W R."/>
        </authorList>
    </citation>
    <scope>NUCLEOTIDE SEQUENCE</scope>
</reference>
<proteinExistence type="predicted"/>
<evidence type="ECO:0000256" key="1">
    <source>
        <dbReference type="SAM" id="Phobius"/>
    </source>
</evidence>
<gene>
    <name evidence="2" type="ORF">XDN619_LOCUS22579</name>
</gene>
<comment type="caution">
    <text evidence="2">The sequence shown here is derived from an EMBL/GenBank/DDBJ whole genome shotgun (WGS) entry which is preliminary data.</text>
</comment>
<dbReference type="EMBL" id="CAJNRG010010205">
    <property type="protein sequence ID" value="CAF2120303.1"/>
    <property type="molecule type" value="Genomic_DNA"/>
</dbReference>